<evidence type="ECO:0000313" key="7">
    <source>
        <dbReference type="Proteomes" id="UP000292686"/>
    </source>
</evidence>
<keyword evidence="7" id="KW-1185">Reference proteome</keyword>
<protein>
    <submittedName>
        <fullName evidence="6">Helix-turn-helix domain-containing protein</fullName>
    </submittedName>
</protein>
<dbReference type="SMART" id="SM00342">
    <property type="entry name" value="HTH_ARAC"/>
    <property type="match status" value="1"/>
</dbReference>
<organism evidence="6 7">
    <name type="scientific">Agromyces atrinae</name>
    <dbReference type="NCBI Taxonomy" id="592376"/>
    <lineage>
        <taxon>Bacteria</taxon>
        <taxon>Bacillati</taxon>
        <taxon>Actinomycetota</taxon>
        <taxon>Actinomycetes</taxon>
        <taxon>Micrococcales</taxon>
        <taxon>Microbacteriaceae</taxon>
        <taxon>Agromyces</taxon>
    </lineage>
</organism>
<dbReference type="GO" id="GO:0003700">
    <property type="term" value="F:DNA-binding transcription factor activity"/>
    <property type="evidence" value="ECO:0007669"/>
    <property type="project" value="InterPro"/>
</dbReference>
<dbReference type="GO" id="GO:0043565">
    <property type="term" value="F:sequence-specific DNA binding"/>
    <property type="evidence" value="ECO:0007669"/>
    <property type="project" value="InterPro"/>
</dbReference>
<dbReference type="Gene3D" id="1.10.10.60">
    <property type="entry name" value="Homeodomain-like"/>
    <property type="match status" value="1"/>
</dbReference>
<dbReference type="InterPro" id="IPR050204">
    <property type="entry name" value="AraC_XylS_family_regulators"/>
</dbReference>
<dbReference type="Pfam" id="PF12833">
    <property type="entry name" value="HTH_18"/>
    <property type="match status" value="1"/>
</dbReference>
<evidence type="ECO:0000259" key="5">
    <source>
        <dbReference type="PROSITE" id="PS01124"/>
    </source>
</evidence>
<accession>A0A4Q2M3T9</accession>
<evidence type="ECO:0000256" key="2">
    <source>
        <dbReference type="ARBA" id="ARBA00023125"/>
    </source>
</evidence>
<keyword evidence="2" id="KW-0238">DNA-binding</keyword>
<feature type="domain" description="HTH araC/xylS-type" evidence="5">
    <location>
        <begin position="273"/>
        <end position="374"/>
    </location>
</feature>
<dbReference type="AlphaFoldDB" id="A0A4Q2M3T9"/>
<keyword evidence="1" id="KW-0805">Transcription regulation</keyword>
<sequence>MQSGRGRRGSRRQRERPYTGSFDGERFDQRLIVSGRRGRNRGLTRICTPFAHVVRELIVGHTRLITLCGCRRETSMQRDGLGERSITEFRHGDFVRGGVRGTGGDLGMQARVRVFGETLIIEASGTGSEFERRPLRPGLPTIDIIFVQEGGFAYLDRGAWIESRGPLMIAPSGLPNTVRFTSTWRFVVARFSREALLPYVPMLSDDVNIYSTLAIPERAMQGFLEQTVRSEDEVSPSDSSTVERIALEMAGTMLRNRLGDAWQPGTPQAVLRDRAFALIAARSGDVRLDPAAVARELGVSLRHLQTIFADASSSVSAEIRRERARVARSILQDPRSDALSVAEIAEQTGFGSNVSMRRALDALYGLSATELRMRRAPATETPSRVDA</sequence>
<dbReference type="PANTHER" id="PTHR46796">
    <property type="entry name" value="HTH-TYPE TRANSCRIPTIONAL ACTIVATOR RHAS-RELATED"/>
    <property type="match status" value="1"/>
</dbReference>
<dbReference type="PROSITE" id="PS01124">
    <property type="entry name" value="HTH_ARAC_FAMILY_2"/>
    <property type="match status" value="1"/>
</dbReference>
<feature type="region of interest" description="Disordered" evidence="4">
    <location>
        <begin position="1"/>
        <end position="22"/>
    </location>
</feature>
<evidence type="ECO:0000256" key="4">
    <source>
        <dbReference type="SAM" id="MobiDB-lite"/>
    </source>
</evidence>
<dbReference type="PANTHER" id="PTHR46796:SF6">
    <property type="entry name" value="ARAC SUBFAMILY"/>
    <property type="match status" value="1"/>
</dbReference>
<dbReference type="EMBL" id="SDPM01000004">
    <property type="protein sequence ID" value="RXZ86685.1"/>
    <property type="molecule type" value="Genomic_DNA"/>
</dbReference>
<dbReference type="Proteomes" id="UP000292686">
    <property type="component" value="Unassembled WGS sequence"/>
</dbReference>
<comment type="caution">
    <text evidence="6">The sequence shown here is derived from an EMBL/GenBank/DDBJ whole genome shotgun (WGS) entry which is preliminary data.</text>
</comment>
<keyword evidence="3" id="KW-0804">Transcription</keyword>
<name>A0A4Q2M3T9_9MICO</name>
<evidence type="ECO:0000256" key="1">
    <source>
        <dbReference type="ARBA" id="ARBA00023015"/>
    </source>
</evidence>
<proteinExistence type="predicted"/>
<evidence type="ECO:0000256" key="3">
    <source>
        <dbReference type="ARBA" id="ARBA00023163"/>
    </source>
</evidence>
<evidence type="ECO:0000313" key="6">
    <source>
        <dbReference type="EMBL" id="RXZ86685.1"/>
    </source>
</evidence>
<dbReference type="OrthoDB" id="4929247at2"/>
<reference evidence="6 7" key="1">
    <citation type="submission" date="2019-01" db="EMBL/GenBank/DDBJ databases">
        <title>Agromyces.</title>
        <authorList>
            <person name="Li J."/>
        </authorList>
    </citation>
    <scope>NUCLEOTIDE SEQUENCE [LARGE SCALE GENOMIC DNA]</scope>
    <source>
        <strain evidence="6 7">DSM 23870</strain>
    </source>
</reference>
<dbReference type="InterPro" id="IPR018060">
    <property type="entry name" value="HTH_AraC"/>
</dbReference>
<feature type="compositionally biased region" description="Basic residues" evidence="4">
    <location>
        <begin position="1"/>
        <end position="14"/>
    </location>
</feature>
<gene>
    <name evidence="6" type="ORF">ESP50_09895</name>
</gene>